<dbReference type="AlphaFoldDB" id="A0AAU6S8J6"/>
<dbReference type="Pfam" id="PF08922">
    <property type="entry name" value="DUF1905"/>
    <property type="match status" value="1"/>
</dbReference>
<reference evidence="1" key="1">
    <citation type="submission" date="2024-04" db="EMBL/GenBank/DDBJ databases">
        <authorList>
            <person name="Roder T."/>
            <person name="Oberhansli S."/>
            <person name="Kreuzer M."/>
        </authorList>
    </citation>
    <scope>NUCLEOTIDE SEQUENCE</scope>
    <source>
        <strain evidence="1">LWS13-1.2</strain>
    </source>
</reference>
<dbReference type="SUPFAM" id="SSF141694">
    <property type="entry name" value="AF2212/PG0164-like"/>
    <property type="match status" value="1"/>
</dbReference>
<proteinExistence type="predicted"/>
<protein>
    <submittedName>
        <fullName evidence="1">DUF1905 domain-containing protein</fullName>
    </submittedName>
</protein>
<organism evidence="1">
    <name type="scientific">Microbacterium sp. LWS13-1.2</name>
    <dbReference type="NCBI Taxonomy" id="3135264"/>
    <lineage>
        <taxon>Bacteria</taxon>
        <taxon>Bacillati</taxon>
        <taxon>Actinomycetota</taxon>
        <taxon>Actinomycetes</taxon>
        <taxon>Micrococcales</taxon>
        <taxon>Microbacteriaceae</taxon>
        <taxon>Microbacterium</taxon>
    </lineage>
</organism>
<dbReference type="RefSeq" id="WP_349427786.1">
    <property type="nucleotide sequence ID" value="NZ_CP151632.1"/>
</dbReference>
<dbReference type="InterPro" id="IPR015018">
    <property type="entry name" value="DUF1905"/>
</dbReference>
<dbReference type="EMBL" id="CP151632">
    <property type="protein sequence ID" value="WZO33222.1"/>
    <property type="molecule type" value="Genomic_DNA"/>
</dbReference>
<name>A0AAU6S8J6_9MICO</name>
<dbReference type="InterPro" id="IPR037079">
    <property type="entry name" value="AF2212/PG0164-like_sf"/>
</dbReference>
<accession>A0AAU6S8J6</accession>
<gene>
    <name evidence="1" type="ORF">MRBLWS13_000840</name>
</gene>
<sequence>MIIEFDSDVFRWAAREDSSWFFTAVPPELSEEIREIPRPYRGFGSVRVRARIGGSEWTTSIFPSSDSGSYVLPLKKAVRDAEQLVDGGPVTVRLEVLDG</sequence>
<evidence type="ECO:0000313" key="1">
    <source>
        <dbReference type="EMBL" id="WZO33222.1"/>
    </source>
</evidence>
<dbReference type="Gene3D" id="2.40.30.100">
    <property type="entry name" value="AF2212/PG0164-like"/>
    <property type="match status" value="1"/>
</dbReference>